<feature type="repeat" description="RCC1" evidence="1">
    <location>
        <begin position="6"/>
        <end position="55"/>
    </location>
</feature>
<dbReference type="AlphaFoldDB" id="A0A6B2LSL6"/>
<sequence>MVICNEGVYGWGQNDSNQLGIENRIFTHVPMKVTFPAVPIQTAQGFSHSLFLLPDHSLYACGWNQYGQLGTGEIKPQKVPVQIKAIPGEILQVKCGEEHSVALLQTALCTPGGATTTAN</sequence>
<name>A0A6B2LSL6_9EUKA</name>
<protein>
    <submittedName>
        <fullName evidence="2">Uncharacterized protein</fullName>
    </submittedName>
</protein>
<feature type="repeat" description="RCC1" evidence="1">
    <location>
        <begin position="56"/>
        <end position="106"/>
    </location>
</feature>
<dbReference type="EMBL" id="GIBP01010779">
    <property type="protein sequence ID" value="NDV39748.1"/>
    <property type="molecule type" value="Transcribed_RNA"/>
</dbReference>
<reference evidence="2" key="1">
    <citation type="journal article" date="2020" name="J. Eukaryot. Microbiol.">
        <title>De novo Sequencing, Assembly and Annotation of the Transcriptome for the Free-Living Testate Amoeba Arcella intermedia.</title>
        <authorList>
            <person name="Ribeiro G.M."/>
            <person name="Porfirio-Sousa A.L."/>
            <person name="Maurer-Alcala X.X."/>
            <person name="Katz L.A."/>
            <person name="Lahr D.J.G."/>
        </authorList>
    </citation>
    <scope>NUCLEOTIDE SEQUENCE</scope>
</reference>
<organism evidence="2">
    <name type="scientific">Arcella intermedia</name>
    <dbReference type="NCBI Taxonomy" id="1963864"/>
    <lineage>
        <taxon>Eukaryota</taxon>
        <taxon>Amoebozoa</taxon>
        <taxon>Tubulinea</taxon>
        <taxon>Elardia</taxon>
        <taxon>Arcellinida</taxon>
        <taxon>Sphaerothecina</taxon>
        <taxon>Arcellidae</taxon>
        <taxon>Arcella</taxon>
    </lineage>
</organism>
<dbReference type="Pfam" id="PF00415">
    <property type="entry name" value="RCC1"/>
    <property type="match status" value="2"/>
</dbReference>
<dbReference type="GO" id="GO:0005085">
    <property type="term" value="F:guanyl-nucleotide exchange factor activity"/>
    <property type="evidence" value="ECO:0007669"/>
    <property type="project" value="TreeGrafter"/>
</dbReference>
<proteinExistence type="predicted"/>
<dbReference type="PANTHER" id="PTHR45982:SF1">
    <property type="entry name" value="REGULATOR OF CHROMOSOME CONDENSATION"/>
    <property type="match status" value="1"/>
</dbReference>
<dbReference type="InterPro" id="IPR051553">
    <property type="entry name" value="Ran_GTPase-activating"/>
</dbReference>
<dbReference type="InterPro" id="IPR000408">
    <property type="entry name" value="Reg_chr_condens"/>
</dbReference>
<evidence type="ECO:0000256" key="1">
    <source>
        <dbReference type="PROSITE-ProRule" id="PRU00235"/>
    </source>
</evidence>
<evidence type="ECO:0000313" key="2">
    <source>
        <dbReference type="EMBL" id="NDV39748.1"/>
    </source>
</evidence>
<dbReference type="InterPro" id="IPR009091">
    <property type="entry name" value="RCC1/BLIP-II"/>
</dbReference>
<accession>A0A6B2LSL6</accession>
<dbReference type="GO" id="GO:0005737">
    <property type="term" value="C:cytoplasm"/>
    <property type="evidence" value="ECO:0007669"/>
    <property type="project" value="TreeGrafter"/>
</dbReference>
<dbReference type="PANTHER" id="PTHR45982">
    <property type="entry name" value="REGULATOR OF CHROMOSOME CONDENSATION"/>
    <property type="match status" value="1"/>
</dbReference>
<dbReference type="SUPFAM" id="SSF50985">
    <property type="entry name" value="RCC1/BLIP-II"/>
    <property type="match status" value="1"/>
</dbReference>
<dbReference type="PROSITE" id="PS50012">
    <property type="entry name" value="RCC1_3"/>
    <property type="match status" value="2"/>
</dbReference>
<dbReference type="Gene3D" id="2.130.10.30">
    <property type="entry name" value="Regulator of chromosome condensation 1/beta-lactamase-inhibitor protein II"/>
    <property type="match status" value="1"/>
</dbReference>